<dbReference type="VEuPathDB" id="FungiDB:CHGG_02944"/>
<dbReference type="Proteomes" id="UP000001056">
    <property type="component" value="Unassembled WGS sequence"/>
</dbReference>
<protein>
    <submittedName>
        <fullName evidence="1">Uncharacterized protein</fullName>
    </submittedName>
</protein>
<accession>Q2HA10</accession>
<dbReference type="AlphaFoldDB" id="Q2HA10"/>
<reference evidence="2" key="1">
    <citation type="journal article" date="2015" name="Genome Announc.">
        <title>Draft genome sequence of the cellulolytic fungus Chaetomium globosum.</title>
        <authorList>
            <person name="Cuomo C.A."/>
            <person name="Untereiner W.A."/>
            <person name="Ma L.-J."/>
            <person name="Grabherr M."/>
            <person name="Birren B.W."/>
        </authorList>
    </citation>
    <scope>NUCLEOTIDE SEQUENCE [LARGE SCALE GENOMIC DNA]</scope>
    <source>
        <strain evidence="2">ATCC 6205 / CBS 148.51 / DSM 1962 / NBRC 6347 / NRRL 1970</strain>
    </source>
</reference>
<sequence length="37" mass="3956">MWPPGTTQSTYIHVHLEVAVSSVAGTLPLGRQHGVVE</sequence>
<name>Q2HA10_CHAGB</name>
<organism evidence="1 2">
    <name type="scientific">Chaetomium globosum (strain ATCC 6205 / CBS 148.51 / DSM 1962 / NBRC 6347 / NRRL 1970)</name>
    <name type="common">Soil fungus</name>
    <dbReference type="NCBI Taxonomy" id="306901"/>
    <lineage>
        <taxon>Eukaryota</taxon>
        <taxon>Fungi</taxon>
        <taxon>Dikarya</taxon>
        <taxon>Ascomycota</taxon>
        <taxon>Pezizomycotina</taxon>
        <taxon>Sordariomycetes</taxon>
        <taxon>Sordariomycetidae</taxon>
        <taxon>Sordariales</taxon>
        <taxon>Chaetomiaceae</taxon>
        <taxon>Chaetomium</taxon>
    </lineage>
</organism>
<gene>
    <name evidence="1" type="ORF">CHGG_02944</name>
</gene>
<evidence type="ECO:0000313" key="1">
    <source>
        <dbReference type="EMBL" id="EAQ91009.1"/>
    </source>
</evidence>
<dbReference type="EMBL" id="CH408030">
    <property type="protein sequence ID" value="EAQ91009.1"/>
    <property type="molecule type" value="Genomic_DNA"/>
</dbReference>
<dbReference type="InParanoid" id="Q2HA10"/>
<dbReference type="HOGENOM" id="CLU_3351016_0_0_1"/>
<evidence type="ECO:0000313" key="2">
    <source>
        <dbReference type="Proteomes" id="UP000001056"/>
    </source>
</evidence>
<keyword evidence="2" id="KW-1185">Reference proteome</keyword>
<proteinExistence type="predicted"/>
<dbReference type="RefSeq" id="XP_001229460.1">
    <property type="nucleotide sequence ID" value="XM_001229459.1"/>
</dbReference>
<dbReference type="GeneID" id="4389539"/>